<dbReference type="GO" id="GO:0055085">
    <property type="term" value="P:transmembrane transport"/>
    <property type="evidence" value="ECO:0007669"/>
    <property type="project" value="InterPro"/>
</dbReference>
<dbReference type="EMBL" id="AP019400">
    <property type="protein sequence ID" value="BBI32843.1"/>
    <property type="molecule type" value="Genomic_DNA"/>
</dbReference>
<evidence type="ECO:0000256" key="7">
    <source>
        <dbReference type="RuleBase" id="RU363032"/>
    </source>
</evidence>
<dbReference type="Gene3D" id="1.10.3720.10">
    <property type="entry name" value="MetI-like"/>
    <property type="match status" value="1"/>
</dbReference>
<keyword evidence="5 7" id="KW-1133">Transmembrane helix</keyword>
<feature type="domain" description="ABC transmembrane type-1" evidence="8">
    <location>
        <begin position="71"/>
        <end position="260"/>
    </location>
</feature>
<proteinExistence type="inferred from homology"/>
<feature type="transmembrane region" description="Helical" evidence="7">
    <location>
        <begin position="106"/>
        <end position="128"/>
    </location>
</feature>
<dbReference type="InterPro" id="IPR000515">
    <property type="entry name" value="MetI-like"/>
</dbReference>
<evidence type="ECO:0000256" key="4">
    <source>
        <dbReference type="ARBA" id="ARBA00022692"/>
    </source>
</evidence>
<evidence type="ECO:0000256" key="2">
    <source>
        <dbReference type="ARBA" id="ARBA00022448"/>
    </source>
</evidence>
<feature type="transmembrane region" description="Helical" evidence="7">
    <location>
        <begin position="75"/>
        <end position="94"/>
    </location>
</feature>
<dbReference type="PANTHER" id="PTHR43744:SF8">
    <property type="entry name" value="SN-GLYCEROL-3-PHOSPHATE TRANSPORT SYSTEM PERMEASE PROTEIN UGPE"/>
    <property type="match status" value="1"/>
</dbReference>
<dbReference type="CDD" id="cd06261">
    <property type="entry name" value="TM_PBP2"/>
    <property type="match status" value="1"/>
</dbReference>
<feature type="transmembrane region" description="Helical" evidence="7">
    <location>
        <begin position="241"/>
        <end position="261"/>
    </location>
</feature>
<evidence type="ECO:0000256" key="3">
    <source>
        <dbReference type="ARBA" id="ARBA00022475"/>
    </source>
</evidence>
<protein>
    <submittedName>
        <fullName evidence="9">Sugar ABC transporter ATP-binding protein</fullName>
    </submittedName>
</protein>
<comment type="subcellular location">
    <subcellularLocation>
        <location evidence="1 7">Cell membrane</location>
        <topology evidence="1 7">Multi-pass membrane protein</topology>
    </subcellularLocation>
</comment>
<keyword evidence="2 7" id="KW-0813">Transport</keyword>
<evidence type="ECO:0000256" key="1">
    <source>
        <dbReference type="ARBA" id="ARBA00004651"/>
    </source>
</evidence>
<keyword evidence="10" id="KW-1185">Reference proteome</keyword>
<dbReference type="AlphaFoldDB" id="A0A3T1D410"/>
<dbReference type="Pfam" id="PF00528">
    <property type="entry name" value="BPD_transp_1"/>
    <property type="match status" value="1"/>
</dbReference>
<sequence length="276" mass="30781">MRSIRRMTPGSWIGLLVMLVISIMAFYPFYSMLIMSTYQSNDLYTSIKLLPGNYLGENFKTLFSIDFLAYYKNSIIVAISTTVLGVLVSAAAGFAFGKYKFRFKNVLFVSVLLTMMIPMQFGIVAFVIEMRWFGWLDTLLPLIIPPAANAFGVFWMTQFARSTIPDEVMESARIDGCGETSIFFKIVLPFLRPAFITLGLLFFLWSWNSFFVPLIVLSTDSLYTIPLGIRGLAGQFRADSAAQILGLTIGTIPVLVFFAIFSKNLIEGLASSAVKG</sequence>
<feature type="transmembrane region" description="Helical" evidence="7">
    <location>
        <begin position="12"/>
        <end position="30"/>
    </location>
</feature>
<dbReference type="InterPro" id="IPR035906">
    <property type="entry name" value="MetI-like_sf"/>
</dbReference>
<evidence type="ECO:0000313" key="9">
    <source>
        <dbReference type="EMBL" id="BBI32843.1"/>
    </source>
</evidence>
<keyword evidence="3" id="KW-1003">Cell membrane</keyword>
<dbReference type="RefSeq" id="WP_232058161.1">
    <property type="nucleotide sequence ID" value="NZ_AP019400.1"/>
</dbReference>
<dbReference type="GO" id="GO:0005886">
    <property type="term" value="C:plasma membrane"/>
    <property type="evidence" value="ECO:0007669"/>
    <property type="project" value="UniProtKB-SubCell"/>
</dbReference>
<dbReference type="SUPFAM" id="SSF161098">
    <property type="entry name" value="MetI-like"/>
    <property type="match status" value="1"/>
</dbReference>
<dbReference type="PANTHER" id="PTHR43744">
    <property type="entry name" value="ABC TRANSPORTER PERMEASE PROTEIN MG189-RELATED-RELATED"/>
    <property type="match status" value="1"/>
</dbReference>
<comment type="similarity">
    <text evidence="7">Belongs to the binding-protein-dependent transport system permease family.</text>
</comment>
<reference evidence="9 10" key="1">
    <citation type="submission" date="2019-01" db="EMBL/GenBank/DDBJ databases">
        <title>Complete genome sequence of Cohnella hallensis HS21 isolated from Korean fir (Abies koreana) rhizospheric soil.</title>
        <authorList>
            <person name="Jiang L."/>
            <person name="Kang S.W."/>
            <person name="Kim S."/>
            <person name="Jung J."/>
            <person name="Kim C.Y."/>
            <person name="Kim D.H."/>
            <person name="Kim S.W."/>
            <person name="Lee J."/>
        </authorList>
    </citation>
    <scope>NUCLEOTIDE SEQUENCE [LARGE SCALE GENOMIC DNA]</scope>
    <source>
        <strain evidence="9 10">HS21</strain>
    </source>
</reference>
<keyword evidence="9" id="KW-0547">Nucleotide-binding</keyword>
<dbReference type="PROSITE" id="PS50928">
    <property type="entry name" value="ABC_TM1"/>
    <property type="match status" value="1"/>
</dbReference>
<keyword evidence="4 7" id="KW-0812">Transmembrane</keyword>
<gene>
    <name evidence="9" type="ORF">KCTCHS21_22420</name>
</gene>
<dbReference type="Proteomes" id="UP000289856">
    <property type="component" value="Chromosome"/>
</dbReference>
<evidence type="ECO:0000256" key="5">
    <source>
        <dbReference type="ARBA" id="ARBA00022989"/>
    </source>
</evidence>
<dbReference type="GO" id="GO:0005524">
    <property type="term" value="F:ATP binding"/>
    <property type="evidence" value="ECO:0007669"/>
    <property type="project" value="UniProtKB-KW"/>
</dbReference>
<accession>A0A3T1D410</accession>
<evidence type="ECO:0000256" key="6">
    <source>
        <dbReference type="ARBA" id="ARBA00023136"/>
    </source>
</evidence>
<feature type="transmembrane region" description="Helical" evidence="7">
    <location>
        <begin position="140"/>
        <end position="161"/>
    </location>
</feature>
<organism evidence="9 10">
    <name type="scientific">Cohnella abietis</name>
    <dbReference type="NCBI Taxonomy" id="2507935"/>
    <lineage>
        <taxon>Bacteria</taxon>
        <taxon>Bacillati</taxon>
        <taxon>Bacillota</taxon>
        <taxon>Bacilli</taxon>
        <taxon>Bacillales</taxon>
        <taxon>Paenibacillaceae</taxon>
        <taxon>Cohnella</taxon>
    </lineage>
</organism>
<evidence type="ECO:0000259" key="8">
    <source>
        <dbReference type="PROSITE" id="PS50928"/>
    </source>
</evidence>
<dbReference type="KEGG" id="cohn:KCTCHS21_22420"/>
<keyword evidence="6 7" id="KW-0472">Membrane</keyword>
<name>A0A3T1D410_9BACL</name>
<keyword evidence="9" id="KW-0067">ATP-binding</keyword>
<evidence type="ECO:0000313" key="10">
    <source>
        <dbReference type="Proteomes" id="UP000289856"/>
    </source>
</evidence>